<protein>
    <submittedName>
        <fullName evidence="1">Uncharacterized protein</fullName>
    </submittedName>
</protein>
<dbReference type="RefSeq" id="WP_305103890.1">
    <property type="nucleotide sequence ID" value="NZ_JAUTWS010000009.1"/>
</dbReference>
<dbReference type="EMBL" id="JAUTWS010000009">
    <property type="protein sequence ID" value="MDO9709026.1"/>
    <property type="molecule type" value="Genomic_DNA"/>
</dbReference>
<evidence type="ECO:0000313" key="2">
    <source>
        <dbReference type="Proteomes" id="UP001243009"/>
    </source>
</evidence>
<evidence type="ECO:0000313" key="1">
    <source>
        <dbReference type="EMBL" id="MDO9709026.1"/>
    </source>
</evidence>
<reference evidence="1 2" key="1">
    <citation type="submission" date="2023-08" db="EMBL/GenBank/DDBJ databases">
        <title>The draft genome sequence of Paracraurococcus sp. LOR1-02.</title>
        <authorList>
            <person name="Kingkaew E."/>
            <person name="Tanasupawat S."/>
        </authorList>
    </citation>
    <scope>NUCLEOTIDE SEQUENCE [LARGE SCALE GENOMIC DNA]</scope>
    <source>
        <strain evidence="1 2">LOR1-02</strain>
    </source>
</reference>
<dbReference type="Proteomes" id="UP001243009">
    <property type="component" value="Unassembled WGS sequence"/>
</dbReference>
<organism evidence="1 2">
    <name type="scientific">Paracraurococcus lichenis</name>
    <dbReference type="NCBI Taxonomy" id="3064888"/>
    <lineage>
        <taxon>Bacteria</taxon>
        <taxon>Pseudomonadati</taxon>
        <taxon>Pseudomonadota</taxon>
        <taxon>Alphaproteobacteria</taxon>
        <taxon>Acetobacterales</taxon>
        <taxon>Roseomonadaceae</taxon>
        <taxon>Paracraurococcus</taxon>
    </lineage>
</organism>
<comment type="caution">
    <text evidence="1">The sequence shown here is derived from an EMBL/GenBank/DDBJ whole genome shotgun (WGS) entry which is preliminary data.</text>
</comment>
<keyword evidence="2" id="KW-1185">Reference proteome</keyword>
<sequence length="100" mass="10720">MALIKPIEIRNTGFLAAYWRLTHCQIDHGAGVAEFRLGGYPSREAREAGKAPLPSIAYRLTAAQLGLPDLHAVTTAALYAAARACPAEDGVLWFPDAEDA</sequence>
<name>A0ABT9DYR6_9PROT</name>
<proteinExistence type="predicted"/>
<gene>
    <name evidence="1" type="ORF">Q7A36_11790</name>
</gene>
<accession>A0ABT9DYR6</accession>